<proteinExistence type="predicted"/>
<keyword evidence="2" id="KW-1185">Reference proteome</keyword>
<dbReference type="AlphaFoldDB" id="A0AAW0LFG1"/>
<comment type="caution">
    <text evidence="1">The sequence shown here is derived from an EMBL/GenBank/DDBJ whole genome shotgun (WGS) entry which is preliminary data.</text>
</comment>
<evidence type="ECO:0000313" key="1">
    <source>
        <dbReference type="EMBL" id="KAK7850250.1"/>
    </source>
</evidence>
<gene>
    <name evidence="1" type="primary">GER1_0</name>
    <name evidence="1" type="ORF">CFP56_001347</name>
</gene>
<dbReference type="EMBL" id="PKMF04000103">
    <property type="protein sequence ID" value="KAK7850250.1"/>
    <property type="molecule type" value="Genomic_DNA"/>
</dbReference>
<reference evidence="1 2" key="1">
    <citation type="journal article" date="2018" name="Sci. Data">
        <title>The draft genome sequence of cork oak.</title>
        <authorList>
            <person name="Ramos A.M."/>
            <person name="Usie A."/>
            <person name="Barbosa P."/>
            <person name="Barros P.M."/>
            <person name="Capote T."/>
            <person name="Chaves I."/>
            <person name="Simoes F."/>
            <person name="Abreu I."/>
            <person name="Carrasquinho I."/>
            <person name="Faro C."/>
            <person name="Guimaraes J.B."/>
            <person name="Mendonca D."/>
            <person name="Nobrega F."/>
            <person name="Rodrigues L."/>
            <person name="Saibo N.J.M."/>
            <person name="Varela M.C."/>
            <person name="Egas C."/>
            <person name="Matos J."/>
            <person name="Miguel C.M."/>
            <person name="Oliveira M.M."/>
            <person name="Ricardo C.P."/>
            <person name="Goncalves S."/>
        </authorList>
    </citation>
    <scope>NUCLEOTIDE SEQUENCE [LARGE SCALE GENOMIC DNA]</scope>
    <source>
        <strain evidence="2">cv. HL8</strain>
    </source>
</reference>
<accession>A0AAW0LFG1</accession>
<name>A0AAW0LFG1_QUESU</name>
<sequence>MMESYSGLGHMNVGSGKEVSIKELAELVKDVVGFEGSLFGTSPSLMGLLGSSWIARSLLHWVGPLRFRLGMALLIPISGTCRMWSNDFRSTLVLRVTCFFLTEMRSLESLQSTHPLQSSLAKASTQQLASRTLKDSTIVDNSIRLEKIHNFCTEFNFYLFNQVDWLEPVYPQTPSLLEYLEVSVHNSSLRKSMPMMILS</sequence>
<dbReference type="Proteomes" id="UP000237347">
    <property type="component" value="Unassembled WGS sequence"/>
</dbReference>
<evidence type="ECO:0000313" key="2">
    <source>
        <dbReference type="Proteomes" id="UP000237347"/>
    </source>
</evidence>
<protein>
    <submittedName>
        <fullName evidence="1">Gdp-l-fucose synthase 1</fullName>
    </submittedName>
</protein>
<organism evidence="1 2">
    <name type="scientific">Quercus suber</name>
    <name type="common">Cork oak</name>
    <dbReference type="NCBI Taxonomy" id="58331"/>
    <lineage>
        <taxon>Eukaryota</taxon>
        <taxon>Viridiplantae</taxon>
        <taxon>Streptophyta</taxon>
        <taxon>Embryophyta</taxon>
        <taxon>Tracheophyta</taxon>
        <taxon>Spermatophyta</taxon>
        <taxon>Magnoliopsida</taxon>
        <taxon>eudicotyledons</taxon>
        <taxon>Gunneridae</taxon>
        <taxon>Pentapetalae</taxon>
        <taxon>rosids</taxon>
        <taxon>fabids</taxon>
        <taxon>Fagales</taxon>
        <taxon>Fagaceae</taxon>
        <taxon>Quercus</taxon>
    </lineage>
</organism>